<reference evidence="4" key="1">
    <citation type="submission" date="2016-10" db="EMBL/GenBank/DDBJ databases">
        <title>Frankia sp. NRRL B-16386 Genome sequencing.</title>
        <authorList>
            <person name="Ghodhbane-Gtari F."/>
            <person name="Swanson E."/>
            <person name="Gueddou A."/>
            <person name="Hezbri K."/>
            <person name="Ktari K."/>
            <person name="Nouioui I."/>
            <person name="Morris K."/>
            <person name="Simpson S."/>
            <person name="Abebe-Akele F."/>
            <person name="Thomas K."/>
            <person name="Gtari M."/>
            <person name="Tisa L.S."/>
        </authorList>
    </citation>
    <scope>NUCLEOTIDE SEQUENCE [LARGE SCALE GENOMIC DNA]</scope>
    <source>
        <strain evidence="4">NRRL B-16386</strain>
    </source>
</reference>
<dbReference type="InterPro" id="IPR010090">
    <property type="entry name" value="Phage_tape_meas"/>
</dbReference>
<name>A0A1V2IMD2_9ACTN</name>
<gene>
    <name evidence="3" type="ORF">BL253_01105</name>
</gene>
<feature type="transmembrane region" description="Helical" evidence="1">
    <location>
        <begin position="537"/>
        <end position="559"/>
    </location>
</feature>
<comment type="caution">
    <text evidence="3">The sequence shown here is derived from an EMBL/GenBank/DDBJ whole genome shotgun (WGS) entry which is preliminary data.</text>
</comment>
<keyword evidence="1" id="KW-0472">Membrane</keyword>
<proteinExistence type="predicted"/>
<keyword evidence="4" id="KW-1185">Reference proteome</keyword>
<feature type="transmembrane region" description="Helical" evidence="1">
    <location>
        <begin position="360"/>
        <end position="384"/>
    </location>
</feature>
<feature type="transmembrane region" description="Helical" evidence="1">
    <location>
        <begin position="510"/>
        <end position="531"/>
    </location>
</feature>
<dbReference type="AlphaFoldDB" id="A0A1V2IMD2"/>
<keyword evidence="1" id="KW-0812">Transmembrane</keyword>
<organism evidence="3 4">
    <name type="scientific">Pseudofrankia asymbiotica</name>
    <dbReference type="NCBI Taxonomy" id="1834516"/>
    <lineage>
        <taxon>Bacteria</taxon>
        <taxon>Bacillati</taxon>
        <taxon>Actinomycetota</taxon>
        <taxon>Actinomycetes</taxon>
        <taxon>Frankiales</taxon>
        <taxon>Frankiaceae</taxon>
        <taxon>Pseudofrankia</taxon>
    </lineage>
</organism>
<keyword evidence="1" id="KW-1133">Transmembrane helix</keyword>
<dbReference type="Proteomes" id="UP000188929">
    <property type="component" value="Unassembled WGS sequence"/>
</dbReference>
<feature type="domain" description="Phage tail tape measure protein" evidence="2">
    <location>
        <begin position="89"/>
        <end position="284"/>
    </location>
</feature>
<dbReference type="Pfam" id="PF10145">
    <property type="entry name" value="PhageMin_Tail"/>
    <property type="match status" value="1"/>
</dbReference>
<evidence type="ECO:0000259" key="2">
    <source>
        <dbReference type="Pfam" id="PF10145"/>
    </source>
</evidence>
<feature type="transmembrane region" description="Helical" evidence="1">
    <location>
        <begin position="471"/>
        <end position="489"/>
    </location>
</feature>
<evidence type="ECO:0000256" key="1">
    <source>
        <dbReference type="SAM" id="Phobius"/>
    </source>
</evidence>
<sequence length="727" mass="74594">MTGVGMDASLIFDLVSTDHTGDGLSKARKTFDAAFAGIAASVGGALGYGIAESLNLGTANAKLAAQLGLGTAEAAQVGKISADIYADNWGDSAETVNAAIKGVYQNIGEGNAGWVKDTAEKATAIGDIFEQDVGGVTASVGQLMKTGLVDNADEAFDVITRGFQSGADKSGDFLDTLNEYSVQWSKFGLDAQTATGLLSQGLQAGARDGDLVADAIKEFSIRAIDGSTTTASGFQAIGLDAKKMAADIAAGGPTASAALDLTLDKLRAMKDPVAQSAAATALFGTQAEDLGAALFALDPSSAVDALGQVGGAADAAMTAMSASPAARLETAKREIQQKLTQIGGVVVGWATQHTDVVKPLAVALGAVAAVIVAVKTATALLTVVEQARLVATKIGTAAQWAMNTAMSANPIGLLVIGIAAVIAILVILWFKVDGFREAMITAFHASADAVMWFLRGAEMVFGKIGTFFTNLPGWILSVFSMAGSLLYDVGSKIIEGLWTGIQFYFKIVEFFYVGLPLKILGYFLGAASWLLGAGKDVLSGLWSGVSGGWTAGVGFLTGLPGKILGYLPNPAALLYDAGKKIIQGLWDGMRHVWSSLTGWVSGLGGWISSHKGPVQVDAQLLVPAGDAIIGGLLGGMQDRWLEVQHFVSAAAPSISAGVGSSVQAAPMAVRAVGGDGASMPPINVTFTGPIYADRAGVERFVQQALPAIQRGMRQYSLSNGGASNITV</sequence>
<protein>
    <recommendedName>
        <fullName evidence="2">Phage tail tape measure protein domain-containing protein</fullName>
    </recommendedName>
</protein>
<dbReference type="EMBL" id="MOMC01000003">
    <property type="protein sequence ID" value="ONH33646.1"/>
    <property type="molecule type" value="Genomic_DNA"/>
</dbReference>
<accession>A0A1V2IMD2</accession>
<evidence type="ECO:0000313" key="3">
    <source>
        <dbReference type="EMBL" id="ONH33646.1"/>
    </source>
</evidence>
<feature type="transmembrane region" description="Helical" evidence="1">
    <location>
        <begin position="411"/>
        <end position="430"/>
    </location>
</feature>
<dbReference type="STRING" id="1834516.BL253_01105"/>
<evidence type="ECO:0000313" key="4">
    <source>
        <dbReference type="Proteomes" id="UP000188929"/>
    </source>
</evidence>